<name>A0ACC5RCB5_9HYPH</name>
<sequence length="324" mass="36380">MAALAPAPQAVQGDESHLPKAHSWRQWLDREAWRKTIIAIPYLWLLFFFIAPFLIVLAISAGTSQVGIPPVIWKSTFPFGTLDNYVFLTQDDIYWQGYLNSLRNAAISTFFALLIGYPMALGIARASSTWRNVLLLLVILPFWTSFLLRVYAWIGLLGNTSWFNRGLTSILATFFPFWVTGDHIQMMNTNFAVVLGIVYSYLPFMILPLYATLEKLDRTLDEAAMDLGSKPWEVFRDITLPLSLPGIIAGAMLVFIPATGEYVIPSLMGRGDSPMIGRVLADEFFQNRDWPVASAVAVALLAVLVIPIMIYNFFQAREARRSAS</sequence>
<reference evidence="1" key="1">
    <citation type="submission" date="2021-01" db="EMBL/GenBank/DDBJ databases">
        <authorList>
            <person name="Sun Q."/>
        </authorList>
    </citation>
    <scope>NUCLEOTIDE SEQUENCE</scope>
    <source>
        <strain evidence="1">YIM B02566</strain>
    </source>
</reference>
<organism evidence="1 2">
    <name type="scientific">Taklimakanibacter albus</name>
    <dbReference type="NCBI Taxonomy" id="2800327"/>
    <lineage>
        <taxon>Bacteria</taxon>
        <taxon>Pseudomonadati</taxon>
        <taxon>Pseudomonadota</taxon>
        <taxon>Alphaproteobacteria</taxon>
        <taxon>Hyphomicrobiales</taxon>
        <taxon>Aestuariivirgaceae</taxon>
        <taxon>Taklimakanibacter</taxon>
    </lineage>
</organism>
<proteinExistence type="predicted"/>
<comment type="caution">
    <text evidence="1">The sequence shown here is derived from an EMBL/GenBank/DDBJ whole genome shotgun (WGS) entry which is preliminary data.</text>
</comment>
<accession>A0ACC5RCB5</accession>
<dbReference type="Proteomes" id="UP000616151">
    <property type="component" value="Unassembled WGS sequence"/>
</dbReference>
<dbReference type="EMBL" id="JAENHL010000008">
    <property type="protein sequence ID" value="MBK1870341.1"/>
    <property type="molecule type" value="Genomic_DNA"/>
</dbReference>
<protein>
    <submittedName>
        <fullName evidence="1">ABC transporter permease subunit</fullName>
    </submittedName>
</protein>
<gene>
    <name evidence="1" type="ORF">JHL16_28515</name>
</gene>
<evidence type="ECO:0000313" key="2">
    <source>
        <dbReference type="Proteomes" id="UP000616151"/>
    </source>
</evidence>
<keyword evidence="2" id="KW-1185">Reference proteome</keyword>
<evidence type="ECO:0000313" key="1">
    <source>
        <dbReference type="EMBL" id="MBK1870341.1"/>
    </source>
</evidence>